<gene>
    <name evidence="1" type="ORF">SAMN04488025_1157</name>
</gene>
<dbReference type="Gene3D" id="3.60.160.10">
    <property type="entry name" value="Mitochondrial biogenesis AIM24"/>
    <property type="match status" value="1"/>
</dbReference>
<dbReference type="AlphaFoldDB" id="A0A1I2NY72"/>
<dbReference type="InterPro" id="IPR016031">
    <property type="entry name" value="Trp_RNA-bd_attenuator-like_dom"/>
</dbReference>
<reference evidence="1 2" key="1">
    <citation type="submission" date="2016-10" db="EMBL/GenBank/DDBJ databases">
        <authorList>
            <person name="de Groot N.N."/>
        </authorList>
    </citation>
    <scope>NUCLEOTIDE SEQUENCE [LARGE SCALE GENOMIC DNA]</scope>
    <source>
        <strain evidence="1 2">DSM 44945</strain>
    </source>
</reference>
<dbReference type="Proteomes" id="UP000198661">
    <property type="component" value="Unassembled WGS sequence"/>
</dbReference>
<dbReference type="OrthoDB" id="8707822at2"/>
<name>A0A1I2NY72_9BACL</name>
<dbReference type="InterPro" id="IPR002838">
    <property type="entry name" value="AIM24"/>
</dbReference>
<dbReference type="Pfam" id="PF01987">
    <property type="entry name" value="AIM24"/>
    <property type="match status" value="1"/>
</dbReference>
<evidence type="ECO:0000313" key="2">
    <source>
        <dbReference type="Proteomes" id="UP000198661"/>
    </source>
</evidence>
<dbReference type="PANTHER" id="PTHR38074:SF1">
    <property type="entry name" value="ALTERED INHERITANCE OF MITOCHONDRIA PROTEIN 24, MITOCHONDRIAL"/>
    <property type="match status" value="1"/>
</dbReference>
<proteinExistence type="predicted"/>
<evidence type="ECO:0000313" key="1">
    <source>
        <dbReference type="EMBL" id="SFG08774.1"/>
    </source>
</evidence>
<dbReference type="PANTHER" id="PTHR38074">
    <property type="entry name" value="ALTERED INHERITANCE OF MITOCHONDRIA PROTEIN 24, MITOCHONDRIAL"/>
    <property type="match status" value="1"/>
</dbReference>
<dbReference type="InterPro" id="IPR036983">
    <property type="entry name" value="AIM24_sf"/>
</dbReference>
<sequence>MTQTLKDLIQQSKGKASDERFVLQNGKMLKVRVTDHIYCRAGSMIAYKGDIKFERTSGGIGKWLKKTVTGEGIPLMRASGSGELYLAHKASDITVLRLNAETVFVEGRHLLAFENTVDWDVTVIRGAGMTSGGLFTCRLTGTGFVAITSHGPVAVLEAPVSVDPDSLIGWTDGLVPQVKTDVNLKTLLGRSSGETFQLHFDGYGKVLIQPDEPVMKE</sequence>
<keyword evidence="2" id="KW-1185">Reference proteome</keyword>
<dbReference type="RefSeq" id="WP_092038502.1">
    <property type="nucleotide sequence ID" value="NZ_FOOK01000015.1"/>
</dbReference>
<dbReference type="EMBL" id="FOOK01000015">
    <property type="protein sequence ID" value="SFG08774.1"/>
    <property type="molecule type" value="Genomic_DNA"/>
</dbReference>
<protein>
    <submittedName>
        <fullName evidence="1">Uncharacterized conserved protein, AIM24 family</fullName>
    </submittedName>
</protein>
<dbReference type="STRING" id="201973.SAMN04488025_1157"/>
<organism evidence="1 2">
    <name type="scientific">Planifilum fulgidum</name>
    <dbReference type="NCBI Taxonomy" id="201973"/>
    <lineage>
        <taxon>Bacteria</taxon>
        <taxon>Bacillati</taxon>
        <taxon>Bacillota</taxon>
        <taxon>Bacilli</taxon>
        <taxon>Bacillales</taxon>
        <taxon>Thermoactinomycetaceae</taxon>
        <taxon>Planifilum</taxon>
    </lineage>
</organism>
<accession>A0A1I2NY72</accession>
<dbReference type="SUPFAM" id="SSF51219">
    <property type="entry name" value="TRAP-like"/>
    <property type="match status" value="1"/>
</dbReference>